<accession>A0A672GPA8</accession>
<evidence type="ECO:0000256" key="2">
    <source>
        <dbReference type="ARBA" id="ARBA00023125"/>
    </source>
</evidence>
<dbReference type="Ensembl" id="ENSSFAT00005019537.1">
    <property type="protein sequence ID" value="ENSSFAP00005018800.1"/>
    <property type="gene ID" value="ENSSFAG00005009872.1"/>
</dbReference>
<reference evidence="8" key="3">
    <citation type="submission" date="2025-09" db="UniProtKB">
        <authorList>
            <consortium name="Ensembl"/>
        </authorList>
    </citation>
    <scope>IDENTIFICATION</scope>
</reference>
<reference evidence="8" key="1">
    <citation type="submission" date="2019-06" db="EMBL/GenBank/DDBJ databases">
        <authorList>
            <consortium name="Wellcome Sanger Institute Data Sharing"/>
        </authorList>
    </citation>
    <scope>NUCLEOTIDE SEQUENCE [LARGE SCALE GENOMIC DNA]</scope>
</reference>
<dbReference type="InterPro" id="IPR050457">
    <property type="entry name" value="ZnFinger_BTB_dom_contain"/>
</dbReference>
<dbReference type="InterPro" id="IPR000210">
    <property type="entry name" value="BTB/POZ_dom"/>
</dbReference>
<keyword evidence="1" id="KW-0805">Transcription regulation</keyword>
<dbReference type="PANTHER" id="PTHR46105">
    <property type="entry name" value="AGAP004733-PA"/>
    <property type="match status" value="1"/>
</dbReference>
<dbReference type="Gene3D" id="3.30.710.10">
    <property type="entry name" value="Potassium Channel Kv1.1, Chain A"/>
    <property type="match status" value="1"/>
</dbReference>
<feature type="coiled-coil region" evidence="4">
    <location>
        <begin position="438"/>
        <end position="468"/>
    </location>
</feature>
<dbReference type="InterPro" id="IPR004827">
    <property type="entry name" value="bZIP"/>
</dbReference>
<proteinExistence type="predicted"/>
<dbReference type="InterPro" id="IPR046347">
    <property type="entry name" value="bZIP_sf"/>
</dbReference>
<protein>
    <submittedName>
        <fullName evidence="8">BTB and CNC homology 1, basic leucine zipper transcription factor 1 b</fullName>
    </submittedName>
</protein>
<dbReference type="SMART" id="SM00338">
    <property type="entry name" value="BRLZ"/>
    <property type="match status" value="1"/>
</dbReference>
<reference evidence="8" key="2">
    <citation type="submission" date="2025-08" db="UniProtKB">
        <authorList>
            <consortium name="Ensembl"/>
        </authorList>
    </citation>
    <scope>IDENTIFICATION</scope>
</reference>
<dbReference type="Pfam" id="PF00651">
    <property type="entry name" value="BTB"/>
    <property type="match status" value="1"/>
</dbReference>
<keyword evidence="9" id="KW-1185">Reference proteome</keyword>
<dbReference type="AlphaFoldDB" id="A0A672GPA8"/>
<feature type="region of interest" description="Disordered" evidence="5">
    <location>
        <begin position="344"/>
        <end position="372"/>
    </location>
</feature>
<dbReference type="PROSITE" id="PS50217">
    <property type="entry name" value="BZIP"/>
    <property type="match status" value="1"/>
</dbReference>
<dbReference type="SUPFAM" id="SSF57959">
    <property type="entry name" value="Leucine zipper domain"/>
    <property type="match status" value="1"/>
</dbReference>
<name>A0A672GPA8_SALFA</name>
<dbReference type="InterPro" id="IPR011333">
    <property type="entry name" value="SKP1/BTB/POZ_sf"/>
</dbReference>
<evidence type="ECO:0000256" key="4">
    <source>
        <dbReference type="SAM" id="Coils"/>
    </source>
</evidence>
<dbReference type="InParanoid" id="A0A672GPA8"/>
<dbReference type="SUPFAM" id="SSF47454">
    <property type="entry name" value="A DNA-binding domain in eukaryotic transcription factors"/>
    <property type="match status" value="1"/>
</dbReference>
<evidence type="ECO:0000256" key="3">
    <source>
        <dbReference type="ARBA" id="ARBA00023163"/>
    </source>
</evidence>
<feature type="compositionally biased region" description="Basic and acidic residues" evidence="5">
    <location>
        <begin position="203"/>
        <end position="215"/>
    </location>
</feature>
<dbReference type="Proteomes" id="UP000472267">
    <property type="component" value="Chromosome 10"/>
</dbReference>
<sequence length="572" mass="63646">MAMSALRSSMFTFESTVHSCHMLRCLDEQRRSDVLCDVTVVVEGQSFRAHRSVLASCSEYFTQKFASFMQHGAVITLPEEVTVEGFEPLLNFAYTSKLLFGKDDVLEIRNAASILGFQDLDEGCFDFVLPKFFSGSKSSAPFLGKICCKKKCKRRLSKQDSGSDCDCVLLDEKEVKPVADSSAPQEATWNCDRSVNNKMGSRRSPDTDAHVVEESNDHVRQCPKYRKFQIACGKENCITEKNPTAPDVPISDEGLFSFSPCSKGDKTQKPATAPGPDACSSQLHLQDPHADSSDRGSGCGQSTSLEWLKLRSSFSPPRSSCPAFQDPLQGKCVWKGPGLSECEGASQSGVSSLNSGEDGDSETETEGDSEFYSQERARQVQLPFSVDWIVNLNRNDFQQLLKQQVFTGEQLECVHDMRRRSKNRLAAQRCRKRKLDCIYNLQCEINKLKTEREKLMMEKSQLSQLKTKACHSVSALCQRVCSEANLHPEQVQVLAKYTTPDCPLASFFPHIDTLLSQHGPPHGRAPEEPQFTPSTDTFMGQQQTTQTQHKASTLASHTGSCFFLAVIVVSRR</sequence>
<feature type="domain" description="BZIP" evidence="7">
    <location>
        <begin position="418"/>
        <end position="464"/>
    </location>
</feature>
<dbReference type="OMA" id="KCLWKGA"/>
<feature type="domain" description="BTB" evidence="6">
    <location>
        <begin position="36"/>
        <end position="102"/>
    </location>
</feature>
<evidence type="ECO:0000259" key="6">
    <source>
        <dbReference type="PROSITE" id="PS50097"/>
    </source>
</evidence>
<keyword evidence="3" id="KW-0804">Transcription</keyword>
<feature type="compositionally biased region" description="Acidic residues" evidence="5">
    <location>
        <begin position="357"/>
        <end position="369"/>
    </location>
</feature>
<dbReference type="GO" id="GO:0000981">
    <property type="term" value="F:DNA-binding transcription factor activity, RNA polymerase II-specific"/>
    <property type="evidence" value="ECO:0007669"/>
    <property type="project" value="TreeGrafter"/>
</dbReference>
<organism evidence="8 9">
    <name type="scientific">Salarias fasciatus</name>
    <name type="common">Jewelled blenny</name>
    <name type="synonym">Blennius fasciatus</name>
    <dbReference type="NCBI Taxonomy" id="181472"/>
    <lineage>
        <taxon>Eukaryota</taxon>
        <taxon>Metazoa</taxon>
        <taxon>Chordata</taxon>
        <taxon>Craniata</taxon>
        <taxon>Vertebrata</taxon>
        <taxon>Euteleostomi</taxon>
        <taxon>Actinopterygii</taxon>
        <taxon>Neopterygii</taxon>
        <taxon>Teleostei</taxon>
        <taxon>Neoteleostei</taxon>
        <taxon>Acanthomorphata</taxon>
        <taxon>Ovalentaria</taxon>
        <taxon>Blenniimorphae</taxon>
        <taxon>Blenniiformes</taxon>
        <taxon>Blennioidei</taxon>
        <taxon>Blenniidae</taxon>
        <taxon>Salariinae</taxon>
        <taxon>Salarias</taxon>
    </lineage>
</organism>
<dbReference type="PROSITE" id="PS50097">
    <property type="entry name" value="BTB"/>
    <property type="match status" value="1"/>
</dbReference>
<evidence type="ECO:0000256" key="1">
    <source>
        <dbReference type="ARBA" id="ARBA00023015"/>
    </source>
</evidence>
<feature type="compositionally biased region" description="Polar residues" evidence="5">
    <location>
        <begin position="345"/>
        <end position="354"/>
    </location>
</feature>
<feature type="region of interest" description="Disordered" evidence="5">
    <location>
        <begin position="259"/>
        <end position="298"/>
    </location>
</feature>
<dbReference type="PROSITE" id="PS00036">
    <property type="entry name" value="BZIP_BASIC"/>
    <property type="match status" value="1"/>
</dbReference>
<feature type="region of interest" description="Disordered" evidence="5">
    <location>
        <begin position="193"/>
        <end position="215"/>
    </location>
</feature>
<dbReference type="GO" id="GO:0000978">
    <property type="term" value="F:RNA polymerase II cis-regulatory region sequence-specific DNA binding"/>
    <property type="evidence" value="ECO:0007669"/>
    <property type="project" value="TreeGrafter"/>
</dbReference>
<dbReference type="PANTHER" id="PTHR46105:SF23">
    <property type="entry name" value="TRANSCRIPTION REGULATOR PROTEIN BACH1"/>
    <property type="match status" value="1"/>
</dbReference>
<evidence type="ECO:0000313" key="9">
    <source>
        <dbReference type="Proteomes" id="UP000472267"/>
    </source>
</evidence>
<dbReference type="InterPro" id="IPR008917">
    <property type="entry name" value="TF_DNA-bd_sf"/>
</dbReference>
<dbReference type="InterPro" id="IPR004826">
    <property type="entry name" value="bZIP_Maf"/>
</dbReference>
<keyword evidence="4" id="KW-0175">Coiled coil</keyword>
<dbReference type="SMART" id="SM00225">
    <property type="entry name" value="BTB"/>
    <property type="match status" value="1"/>
</dbReference>
<evidence type="ECO:0000259" key="7">
    <source>
        <dbReference type="PROSITE" id="PS50217"/>
    </source>
</evidence>
<evidence type="ECO:0000256" key="5">
    <source>
        <dbReference type="SAM" id="MobiDB-lite"/>
    </source>
</evidence>
<dbReference type="SUPFAM" id="SSF54695">
    <property type="entry name" value="POZ domain"/>
    <property type="match status" value="1"/>
</dbReference>
<evidence type="ECO:0000313" key="8">
    <source>
        <dbReference type="Ensembl" id="ENSSFAP00005018800.1"/>
    </source>
</evidence>
<dbReference type="Gene3D" id="1.10.880.10">
    <property type="entry name" value="Transcription factor, Skn-1-like, DNA-binding domain"/>
    <property type="match status" value="1"/>
</dbReference>
<keyword evidence="2" id="KW-0238">DNA-binding</keyword>
<dbReference type="Pfam" id="PF03131">
    <property type="entry name" value="bZIP_Maf"/>
    <property type="match status" value="1"/>
</dbReference>